<dbReference type="OrthoDB" id="73691at2759"/>
<proteinExistence type="predicted"/>
<dbReference type="Pfam" id="PF07766">
    <property type="entry name" value="LETM1_RBD"/>
    <property type="match status" value="1"/>
</dbReference>
<comment type="subcellular location">
    <subcellularLocation>
        <location evidence="1">Mitochondrion inner membrane</location>
        <topology evidence="1">Single-pass membrane protein</topology>
    </subcellularLocation>
</comment>
<sequence length="426" mass="47126">MQSFLSRGTRTALSLTERSPQKLVLRNRTVVYYAPISHFDRRHLHDKSLSGRTWLLTTGHASYSTNIPVKEDSSSAATKAPPIVPTPSRKPVALHPSPKKFNSQATQAPQSQSSEKQTPSSPSSQSTLKNELPTTSTSSSEQMAVDHAKHGKPLGPIDMAKEDIQNAVEHGILMPPRPNASLPRRLFHQAKELFKFYWSGLKMIFSNRKHANLILSRAREAGRPLTRWETRFIATSHADTVKLIPFVLVLLILEEALPFFVLYAPFLLPSTCLLVSQRLRIAEQGAKKRLESVRANYEILRPLADASSSPDSAGWKAICSTLSLSKIGPQALLKRRVSKHLSSVKADDALLIFEAGGNPAGIAANLSEEELRQVLVERGFITSNVPTAQMAKEVEWWFNQLHDPSMDRIPLVAQAALRTSRSGLSS</sequence>
<evidence type="ECO:0000256" key="2">
    <source>
        <dbReference type="ARBA" id="ARBA00022692"/>
    </source>
</evidence>
<organism evidence="10 11">
    <name type="scientific">Sistotremastrum niveocremeum HHB9708</name>
    <dbReference type="NCBI Taxonomy" id="1314777"/>
    <lineage>
        <taxon>Eukaryota</taxon>
        <taxon>Fungi</taxon>
        <taxon>Dikarya</taxon>
        <taxon>Basidiomycota</taxon>
        <taxon>Agaricomycotina</taxon>
        <taxon>Agaricomycetes</taxon>
        <taxon>Sistotremastrales</taxon>
        <taxon>Sistotremastraceae</taxon>
        <taxon>Sertulicium</taxon>
        <taxon>Sertulicium niveocremeum</taxon>
    </lineage>
</organism>
<evidence type="ECO:0000256" key="3">
    <source>
        <dbReference type="ARBA" id="ARBA00022792"/>
    </source>
</evidence>
<dbReference type="InterPro" id="IPR044202">
    <property type="entry name" value="LETM1/MDM38-like"/>
</dbReference>
<feature type="compositionally biased region" description="Polar residues" evidence="8">
    <location>
        <begin position="127"/>
        <end position="142"/>
    </location>
</feature>
<dbReference type="GO" id="GO:0030003">
    <property type="term" value="P:intracellular monoatomic cation homeostasis"/>
    <property type="evidence" value="ECO:0007669"/>
    <property type="project" value="TreeGrafter"/>
</dbReference>
<keyword evidence="4" id="KW-1133">Transmembrane helix</keyword>
<evidence type="ECO:0000256" key="5">
    <source>
        <dbReference type="ARBA" id="ARBA00023128"/>
    </source>
</evidence>
<dbReference type="PROSITE" id="PS51758">
    <property type="entry name" value="LETM1_RBD"/>
    <property type="match status" value="1"/>
</dbReference>
<evidence type="ECO:0000259" key="9">
    <source>
        <dbReference type="PROSITE" id="PS51758"/>
    </source>
</evidence>
<evidence type="ECO:0000256" key="7">
    <source>
        <dbReference type="PROSITE-ProRule" id="PRU01094"/>
    </source>
</evidence>
<dbReference type="Proteomes" id="UP000076722">
    <property type="component" value="Unassembled WGS sequence"/>
</dbReference>
<keyword evidence="11" id="KW-1185">Reference proteome</keyword>
<feature type="domain" description="Letm1 RBD" evidence="9">
    <location>
        <begin position="231"/>
        <end position="426"/>
    </location>
</feature>
<reference evidence="10 11" key="1">
    <citation type="journal article" date="2016" name="Mol. Biol. Evol.">
        <title>Comparative Genomics of Early-Diverging Mushroom-Forming Fungi Provides Insights into the Origins of Lignocellulose Decay Capabilities.</title>
        <authorList>
            <person name="Nagy L.G."/>
            <person name="Riley R."/>
            <person name="Tritt A."/>
            <person name="Adam C."/>
            <person name="Daum C."/>
            <person name="Floudas D."/>
            <person name="Sun H."/>
            <person name="Yadav J.S."/>
            <person name="Pangilinan J."/>
            <person name="Larsson K.H."/>
            <person name="Matsuura K."/>
            <person name="Barry K."/>
            <person name="Labutti K."/>
            <person name="Kuo R."/>
            <person name="Ohm R.A."/>
            <person name="Bhattacharya S.S."/>
            <person name="Shirouzu T."/>
            <person name="Yoshinaga Y."/>
            <person name="Martin F.M."/>
            <person name="Grigoriev I.V."/>
            <person name="Hibbett D.S."/>
        </authorList>
    </citation>
    <scope>NUCLEOTIDE SEQUENCE [LARGE SCALE GENOMIC DNA]</scope>
    <source>
        <strain evidence="10 11">HHB9708</strain>
    </source>
</reference>
<feature type="region of interest" description="Disordered" evidence="8">
    <location>
        <begin position="67"/>
        <end position="156"/>
    </location>
</feature>
<keyword evidence="6" id="KW-0472">Membrane</keyword>
<evidence type="ECO:0000256" key="4">
    <source>
        <dbReference type="ARBA" id="ARBA00022989"/>
    </source>
</evidence>
<evidence type="ECO:0000256" key="1">
    <source>
        <dbReference type="ARBA" id="ARBA00004434"/>
    </source>
</evidence>
<evidence type="ECO:0000256" key="6">
    <source>
        <dbReference type="ARBA" id="ARBA00023136"/>
    </source>
</evidence>
<dbReference type="AlphaFoldDB" id="A0A164ZZP1"/>
<dbReference type="STRING" id="1314777.A0A164ZZP1"/>
<feature type="compositionally biased region" description="Low complexity" evidence="8">
    <location>
        <begin position="103"/>
        <end position="126"/>
    </location>
</feature>
<name>A0A164ZZP1_9AGAM</name>
<evidence type="ECO:0000313" key="11">
    <source>
        <dbReference type="Proteomes" id="UP000076722"/>
    </source>
</evidence>
<keyword evidence="2" id="KW-0812">Transmembrane</keyword>
<dbReference type="PANTHER" id="PTHR14009">
    <property type="entry name" value="LEUCINE ZIPPER-EF-HAND CONTAINING TRANSMEMBRANE PROTEIN"/>
    <property type="match status" value="1"/>
</dbReference>
<dbReference type="InterPro" id="IPR033122">
    <property type="entry name" value="LETM1-like_RBD"/>
</dbReference>
<dbReference type="GO" id="GO:0005743">
    <property type="term" value="C:mitochondrial inner membrane"/>
    <property type="evidence" value="ECO:0007669"/>
    <property type="project" value="UniProtKB-SubCell"/>
</dbReference>
<gene>
    <name evidence="10" type="ORF">SISNIDRAFT_481045</name>
</gene>
<dbReference type="GO" id="GO:0043022">
    <property type="term" value="F:ribosome binding"/>
    <property type="evidence" value="ECO:0007669"/>
    <property type="project" value="InterPro"/>
</dbReference>
<evidence type="ECO:0000256" key="8">
    <source>
        <dbReference type="SAM" id="MobiDB-lite"/>
    </source>
</evidence>
<keyword evidence="5 7" id="KW-0496">Mitochondrion</keyword>
<dbReference type="EMBL" id="KV419395">
    <property type="protein sequence ID" value="KZS98286.1"/>
    <property type="molecule type" value="Genomic_DNA"/>
</dbReference>
<dbReference type="PANTHER" id="PTHR14009:SF1">
    <property type="entry name" value="MITOCHONDRIAL PROTON_CALCIUM EXCHANGER PROTEIN"/>
    <property type="match status" value="1"/>
</dbReference>
<evidence type="ECO:0000313" key="10">
    <source>
        <dbReference type="EMBL" id="KZS98286.1"/>
    </source>
</evidence>
<protein>
    <recommendedName>
        <fullName evidence="9">Letm1 RBD domain-containing protein</fullName>
    </recommendedName>
</protein>
<accession>A0A164ZZP1</accession>
<keyword evidence="3" id="KW-0999">Mitochondrion inner membrane</keyword>